<dbReference type="Proteomes" id="UP000623467">
    <property type="component" value="Unassembled WGS sequence"/>
</dbReference>
<dbReference type="Gene3D" id="3.40.50.1820">
    <property type="entry name" value="alpha/beta hydrolase"/>
    <property type="match status" value="1"/>
</dbReference>
<reference evidence="3" key="1">
    <citation type="submission" date="2020-05" db="EMBL/GenBank/DDBJ databases">
        <title>Mycena genomes resolve the evolution of fungal bioluminescence.</title>
        <authorList>
            <person name="Tsai I.J."/>
        </authorList>
    </citation>
    <scope>NUCLEOTIDE SEQUENCE</scope>
    <source>
        <strain evidence="3">160909Yilan</strain>
    </source>
</reference>
<sequence length="299" mass="33390">MTLRADKRLNRYLKIAIANSSSSGTMANVSVKRINVDNGISVFYRTASPPDLPNAPTLLLLHGYPSSSHQYRHLIPLLAKQYKVIAPDFPGFGFTEVPPERNYEYTFASLTTTLAAFLDALHISSFAVYIFDYGAPVLLRLALQRPDAITAIVSQNGNAYEEGLGPAWVPIKAFWASNESEPREVVRNTVLTAETTKYKYTHGSRFPDAIEPESYTLDALLMMRPGNIEIQLALFKDYENNVKMYPQFQEYFRKSQVPLLAVWGEARSVVHSSRSRCVQTGFARGGGCTFGRGPFCGRD</sequence>
<dbReference type="GO" id="GO:0004301">
    <property type="term" value="F:epoxide hydrolase activity"/>
    <property type="evidence" value="ECO:0007669"/>
    <property type="project" value="TreeGrafter"/>
</dbReference>
<accession>A0A8H6YIY9</accession>
<dbReference type="InterPro" id="IPR029058">
    <property type="entry name" value="AB_hydrolase_fold"/>
</dbReference>
<dbReference type="OrthoDB" id="6431331at2759"/>
<dbReference type="SUPFAM" id="SSF53474">
    <property type="entry name" value="alpha/beta-Hydrolases"/>
    <property type="match status" value="1"/>
</dbReference>
<feature type="domain" description="AB hydrolase-1" evidence="2">
    <location>
        <begin position="56"/>
        <end position="205"/>
    </location>
</feature>
<dbReference type="InterPro" id="IPR051340">
    <property type="entry name" value="Haloalkane_dehalogenase"/>
</dbReference>
<evidence type="ECO:0000256" key="1">
    <source>
        <dbReference type="ARBA" id="ARBA00022801"/>
    </source>
</evidence>
<dbReference type="InterPro" id="IPR000073">
    <property type="entry name" value="AB_hydrolase_1"/>
</dbReference>
<keyword evidence="1 3" id="KW-0378">Hydrolase</keyword>
<evidence type="ECO:0000259" key="2">
    <source>
        <dbReference type="Pfam" id="PF00561"/>
    </source>
</evidence>
<proteinExistence type="predicted"/>
<gene>
    <name evidence="3" type="ORF">MSAN_01253400</name>
</gene>
<protein>
    <submittedName>
        <fullName evidence="3">Alpha/beta hydrolase fold protein</fullName>
    </submittedName>
</protein>
<keyword evidence="4" id="KW-1185">Reference proteome</keyword>
<dbReference type="EMBL" id="JACAZH010000009">
    <property type="protein sequence ID" value="KAF7359119.1"/>
    <property type="molecule type" value="Genomic_DNA"/>
</dbReference>
<dbReference type="Pfam" id="PF00561">
    <property type="entry name" value="Abhydrolase_1"/>
    <property type="match status" value="1"/>
</dbReference>
<name>A0A8H6YIY9_9AGAR</name>
<dbReference type="AlphaFoldDB" id="A0A8H6YIY9"/>
<dbReference type="PANTHER" id="PTHR42977:SF3">
    <property type="entry name" value="AB HYDROLASE-1 DOMAIN-CONTAINING PROTEIN"/>
    <property type="match status" value="1"/>
</dbReference>
<organism evidence="3 4">
    <name type="scientific">Mycena sanguinolenta</name>
    <dbReference type="NCBI Taxonomy" id="230812"/>
    <lineage>
        <taxon>Eukaryota</taxon>
        <taxon>Fungi</taxon>
        <taxon>Dikarya</taxon>
        <taxon>Basidiomycota</taxon>
        <taxon>Agaricomycotina</taxon>
        <taxon>Agaricomycetes</taxon>
        <taxon>Agaricomycetidae</taxon>
        <taxon>Agaricales</taxon>
        <taxon>Marasmiineae</taxon>
        <taxon>Mycenaceae</taxon>
        <taxon>Mycena</taxon>
    </lineage>
</organism>
<dbReference type="PANTHER" id="PTHR42977">
    <property type="entry name" value="HYDROLASE-RELATED"/>
    <property type="match status" value="1"/>
</dbReference>
<comment type="caution">
    <text evidence="3">The sequence shown here is derived from an EMBL/GenBank/DDBJ whole genome shotgun (WGS) entry which is preliminary data.</text>
</comment>
<evidence type="ECO:0000313" key="4">
    <source>
        <dbReference type="Proteomes" id="UP000623467"/>
    </source>
</evidence>
<evidence type="ECO:0000313" key="3">
    <source>
        <dbReference type="EMBL" id="KAF7359119.1"/>
    </source>
</evidence>